<feature type="binding site" evidence="1">
    <location>
        <position position="109"/>
    </location>
    <ligand>
        <name>Zn(2+)</name>
        <dbReference type="ChEBI" id="CHEBI:29105"/>
    </ligand>
</feature>
<dbReference type="InterPro" id="IPR002481">
    <property type="entry name" value="FUR"/>
</dbReference>
<accession>A0A5R9GMC5</accession>
<reference evidence="2 3" key="1">
    <citation type="journal article" date="2019" name="Appl. Environ. Microbiol.">
        <title>Environmental Evidence and Genomic Insight of Iron-oxidizing Bacteria Preference Towards More Corrosion Resistant Stainless Steel at Higher Salinities.</title>
        <authorList>
            <person name="Garrison C.E."/>
            <person name="Price K.A."/>
            <person name="Field E.K."/>
        </authorList>
    </citation>
    <scope>NUCLEOTIDE SEQUENCE [LARGE SCALE GENOMIC DNA]</scope>
    <source>
        <strain evidence="2 3">P3</strain>
    </source>
</reference>
<dbReference type="GO" id="GO:0045892">
    <property type="term" value="P:negative regulation of DNA-templated transcription"/>
    <property type="evidence" value="ECO:0007669"/>
    <property type="project" value="TreeGrafter"/>
</dbReference>
<evidence type="ECO:0000256" key="1">
    <source>
        <dbReference type="PIRSR" id="PIRSR602481-1"/>
    </source>
</evidence>
<keyword evidence="1" id="KW-0479">Metal-binding</keyword>
<dbReference type="GO" id="GO:1900376">
    <property type="term" value="P:regulation of secondary metabolite biosynthetic process"/>
    <property type="evidence" value="ECO:0007669"/>
    <property type="project" value="TreeGrafter"/>
</dbReference>
<dbReference type="Pfam" id="PF01475">
    <property type="entry name" value="FUR"/>
    <property type="match status" value="1"/>
</dbReference>
<organism evidence="2 3">
    <name type="scientific">Mariprofundus erugo</name>
    <dbReference type="NCBI Taxonomy" id="2528639"/>
    <lineage>
        <taxon>Bacteria</taxon>
        <taxon>Pseudomonadati</taxon>
        <taxon>Pseudomonadota</taxon>
        <taxon>Candidatius Mariprofundia</taxon>
        <taxon>Mariprofundales</taxon>
        <taxon>Mariprofundaceae</taxon>
        <taxon>Mariprofundus</taxon>
    </lineage>
</organism>
<dbReference type="PANTHER" id="PTHR33202:SF7">
    <property type="entry name" value="FERRIC UPTAKE REGULATION PROTEIN"/>
    <property type="match status" value="1"/>
</dbReference>
<protein>
    <submittedName>
        <fullName evidence="2">Transcriptional repressor</fullName>
    </submittedName>
</protein>
<dbReference type="EMBL" id="VBRY01000006">
    <property type="protein sequence ID" value="TLS67220.1"/>
    <property type="molecule type" value="Genomic_DNA"/>
</dbReference>
<keyword evidence="1" id="KW-0862">Zinc</keyword>
<dbReference type="SUPFAM" id="SSF46785">
    <property type="entry name" value="Winged helix' DNA-binding domain"/>
    <property type="match status" value="1"/>
</dbReference>
<comment type="cofactor">
    <cofactor evidence="1">
        <name>Zn(2+)</name>
        <dbReference type="ChEBI" id="CHEBI:29105"/>
    </cofactor>
    <text evidence="1">Binds 1 zinc ion per subunit.</text>
</comment>
<dbReference type="GO" id="GO:0008270">
    <property type="term" value="F:zinc ion binding"/>
    <property type="evidence" value="ECO:0007669"/>
    <property type="project" value="TreeGrafter"/>
</dbReference>
<dbReference type="PANTHER" id="PTHR33202">
    <property type="entry name" value="ZINC UPTAKE REGULATION PROTEIN"/>
    <property type="match status" value="1"/>
</dbReference>
<dbReference type="AlphaFoldDB" id="A0A5R9GMC5"/>
<gene>
    <name evidence="2" type="ORF">FEF65_07205</name>
</gene>
<dbReference type="InterPro" id="IPR036390">
    <property type="entry name" value="WH_DNA-bd_sf"/>
</dbReference>
<dbReference type="OrthoDB" id="8659436at2"/>
<name>A0A5R9GMC5_9PROT</name>
<comment type="caution">
    <text evidence="2">The sequence shown here is derived from an EMBL/GenBank/DDBJ whole genome shotgun (WGS) entry which is preliminary data.</text>
</comment>
<dbReference type="Gene3D" id="1.10.10.10">
    <property type="entry name" value="Winged helix-like DNA-binding domain superfamily/Winged helix DNA-binding domain"/>
    <property type="match status" value="1"/>
</dbReference>
<dbReference type="GO" id="GO:0003700">
    <property type="term" value="F:DNA-binding transcription factor activity"/>
    <property type="evidence" value="ECO:0007669"/>
    <property type="project" value="InterPro"/>
</dbReference>
<dbReference type="InterPro" id="IPR036388">
    <property type="entry name" value="WH-like_DNA-bd_sf"/>
</dbReference>
<evidence type="ECO:0000313" key="3">
    <source>
        <dbReference type="Proteomes" id="UP000306585"/>
    </source>
</evidence>
<dbReference type="Proteomes" id="UP000306585">
    <property type="component" value="Unassembled WGS sequence"/>
</dbReference>
<keyword evidence="3" id="KW-1185">Reference proteome</keyword>
<evidence type="ECO:0000313" key="2">
    <source>
        <dbReference type="EMBL" id="TLS67220.1"/>
    </source>
</evidence>
<proteinExistence type="predicted"/>
<dbReference type="GO" id="GO:0000976">
    <property type="term" value="F:transcription cis-regulatory region binding"/>
    <property type="evidence" value="ECO:0007669"/>
    <property type="project" value="TreeGrafter"/>
</dbReference>
<sequence length="153" mass="16839">MRRLMKHSTDPRIAMIEAAIRNAGGRVTASRVRLLDLLQSAREPLCQTDIENLIESEPLPAMDRVTIYRVLDWLTEAGLAHKAADGRGVFRFTAAKPEGQHEQHAHLRCTGCGGTFCLDMAPPPRPVLPRGFRFGGMALDIRGECPRCVGAHA</sequence>
<feature type="binding site" evidence="1">
    <location>
        <position position="112"/>
    </location>
    <ligand>
        <name>Zn(2+)</name>
        <dbReference type="ChEBI" id="CHEBI:29105"/>
    </ligand>
</feature>